<reference evidence="2 3" key="1">
    <citation type="submission" date="2017-09" db="EMBL/GenBank/DDBJ databases">
        <title>Large-scale bioinformatics analysis of Bacillus genomes uncovers conserved roles of natural products in bacterial physiology.</title>
        <authorList>
            <consortium name="Agbiome Team Llc"/>
            <person name="Bleich R.M."/>
            <person name="Grubbs K.J."/>
            <person name="Santa Maria K.C."/>
            <person name="Allen S.E."/>
            <person name="Farag S."/>
            <person name="Shank E.A."/>
            <person name="Bowers A."/>
        </authorList>
    </citation>
    <scope>NUCLEOTIDE SEQUENCE [LARGE SCALE GENOMIC DNA]</scope>
    <source>
        <strain evidence="2 3">AFS092789</strain>
    </source>
</reference>
<feature type="non-terminal residue" evidence="2">
    <location>
        <position position="96"/>
    </location>
</feature>
<dbReference type="PANTHER" id="PTHR38443">
    <property type="match status" value="1"/>
</dbReference>
<dbReference type="SUPFAM" id="SSF58100">
    <property type="entry name" value="Bacterial hemolysins"/>
    <property type="match status" value="1"/>
</dbReference>
<sequence length="96" mass="10410">MQANVTNTTDEHPEYSLGPEGLKEAITNTGSNALVMDLYALTVLKQANANFNGISSIDASLKTKIIGDQNIARVNAGYWLDTIKPQMISTNQNIIN</sequence>
<dbReference type="GO" id="GO:0016020">
    <property type="term" value="C:membrane"/>
    <property type="evidence" value="ECO:0007669"/>
    <property type="project" value="InterPro"/>
</dbReference>
<comment type="caution">
    <text evidence="2">The sequence shown here is derived from an EMBL/GenBank/DDBJ whole genome shotgun (WGS) entry which is preliminary data.</text>
</comment>
<name>A0A9X6XUD9_BACCE</name>
<dbReference type="Gene3D" id="1.20.1170.10">
    <property type="match status" value="1"/>
</dbReference>
<dbReference type="Pfam" id="PF05791">
    <property type="entry name" value="Bacillus_HBL"/>
    <property type="match status" value="1"/>
</dbReference>
<gene>
    <name evidence="2" type="ORF">CON36_37715</name>
</gene>
<dbReference type="InterPro" id="IPR052785">
    <property type="entry name" value="Enterotoxin_cmpnt"/>
</dbReference>
<dbReference type="InterPro" id="IPR008414">
    <property type="entry name" value="HBL"/>
</dbReference>
<dbReference type="Proteomes" id="UP000219922">
    <property type="component" value="Unassembled WGS sequence"/>
</dbReference>
<evidence type="ECO:0000313" key="3">
    <source>
        <dbReference type="Proteomes" id="UP000219922"/>
    </source>
</evidence>
<dbReference type="AlphaFoldDB" id="A0A9X6XUD9"/>
<dbReference type="EMBL" id="NVMX01000513">
    <property type="protein sequence ID" value="PDZ93722.1"/>
    <property type="molecule type" value="Genomic_DNA"/>
</dbReference>
<accession>A0A9X6XUD9</accession>
<feature type="region of interest" description="Disordered" evidence="1">
    <location>
        <begin position="1"/>
        <end position="20"/>
    </location>
</feature>
<dbReference type="PANTHER" id="PTHR38443:SF2">
    <property type="entry name" value="NON-HEMOLYTIC ENTEROTOXIN LYTIC COMPONENT L1"/>
    <property type="match status" value="1"/>
</dbReference>
<evidence type="ECO:0000313" key="2">
    <source>
        <dbReference type="EMBL" id="PDZ93722.1"/>
    </source>
</evidence>
<organism evidence="2 3">
    <name type="scientific">Bacillus cereus</name>
    <dbReference type="NCBI Taxonomy" id="1396"/>
    <lineage>
        <taxon>Bacteria</taxon>
        <taxon>Bacillati</taxon>
        <taxon>Bacillota</taxon>
        <taxon>Bacilli</taxon>
        <taxon>Bacillales</taxon>
        <taxon>Bacillaceae</taxon>
        <taxon>Bacillus</taxon>
        <taxon>Bacillus cereus group</taxon>
    </lineage>
</organism>
<proteinExistence type="predicted"/>
<protein>
    <submittedName>
        <fullName evidence="2">Enterotoxin</fullName>
    </submittedName>
</protein>
<evidence type="ECO:0000256" key="1">
    <source>
        <dbReference type="SAM" id="MobiDB-lite"/>
    </source>
</evidence>